<comment type="subcellular location">
    <subcellularLocation>
        <location evidence="1">Nucleus</location>
    </subcellularLocation>
</comment>
<dbReference type="PROSITE" id="PS50066">
    <property type="entry name" value="MADS_BOX_2"/>
    <property type="match status" value="1"/>
</dbReference>
<dbReference type="FunFam" id="3.40.1810.10:FF:000006">
    <property type="entry name" value="Agamous-like MADS-box protein AGL62"/>
    <property type="match status" value="1"/>
</dbReference>
<evidence type="ECO:0000256" key="5">
    <source>
        <dbReference type="ARBA" id="ARBA00023242"/>
    </source>
</evidence>
<evidence type="ECO:0000256" key="2">
    <source>
        <dbReference type="ARBA" id="ARBA00023015"/>
    </source>
</evidence>
<dbReference type="CDD" id="cd00265">
    <property type="entry name" value="MADS_MEF2_like"/>
    <property type="match status" value="1"/>
</dbReference>
<dbReference type="InterPro" id="IPR025322">
    <property type="entry name" value="PADRE_dom"/>
</dbReference>
<feature type="coiled-coil region" evidence="6">
    <location>
        <begin position="168"/>
        <end position="238"/>
    </location>
</feature>
<gene>
    <name evidence="9" type="ORF">ES332_D12G045900v1</name>
</gene>
<accession>A0A5D2I5L1</accession>
<evidence type="ECO:0000256" key="4">
    <source>
        <dbReference type="ARBA" id="ARBA00023163"/>
    </source>
</evidence>
<feature type="domain" description="MADS-box" evidence="8">
    <location>
        <begin position="77"/>
        <end position="137"/>
    </location>
</feature>
<evidence type="ECO:0000256" key="1">
    <source>
        <dbReference type="ARBA" id="ARBA00004123"/>
    </source>
</evidence>
<dbReference type="Pfam" id="PF00319">
    <property type="entry name" value="SRF-TF"/>
    <property type="match status" value="1"/>
</dbReference>
<evidence type="ECO:0000256" key="7">
    <source>
        <dbReference type="SAM" id="MobiDB-lite"/>
    </source>
</evidence>
<dbReference type="InterPro" id="IPR033896">
    <property type="entry name" value="MEF2-like_N"/>
</dbReference>
<dbReference type="Pfam" id="PF14009">
    <property type="entry name" value="PADRE"/>
    <property type="match status" value="1"/>
</dbReference>
<dbReference type="GO" id="GO:0000978">
    <property type="term" value="F:RNA polymerase II cis-regulatory region sequence-specific DNA binding"/>
    <property type="evidence" value="ECO:0007669"/>
    <property type="project" value="TreeGrafter"/>
</dbReference>
<evidence type="ECO:0000259" key="8">
    <source>
        <dbReference type="PROSITE" id="PS50066"/>
    </source>
</evidence>
<feature type="region of interest" description="Disordered" evidence="7">
    <location>
        <begin position="67"/>
        <end position="91"/>
    </location>
</feature>
<keyword evidence="10" id="KW-1185">Reference proteome</keyword>
<keyword evidence="2" id="KW-0805">Transcription regulation</keyword>
<evidence type="ECO:0000256" key="3">
    <source>
        <dbReference type="ARBA" id="ARBA00023125"/>
    </source>
</evidence>
<dbReference type="AlphaFoldDB" id="A0A5D2I5L1"/>
<dbReference type="PRINTS" id="PR00404">
    <property type="entry name" value="MADSDOMAIN"/>
</dbReference>
<feature type="compositionally biased region" description="Basic and acidic residues" evidence="7">
    <location>
        <begin position="78"/>
        <end position="91"/>
    </location>
</feature>
<proteinExistence type="predicted"/>
<evidence type="ECO:0000256" key="6">
    <source>
        <dbReference type="SAM" id="Coils"/>
    </source>
</evidence>
<dbReference type="Proteomes" id="UP000322667">
    <property type="component" value="Chromosome D12"/>
</dbReference>
<sequence length="277" mass="31043">MGICHSTSSVLTAKLILQDGSLQEFANPVRVSHVLQRNPNCFVCSSDDMDFDTTLCAIDADDQLQPDNNKMTSKATRGRQEVEMKKLQKESSRQVTFSKRRNGLFKKASEICLPCGANIGIIVFSPKGKPFIFGHPNIETILDRFFSGSLAMDDYENGSATTETGLCFQELYDECEEALEKLKEEKKKRIEHTKEAMKNKGEFWWDEAIDDNMGLEELEAYLKAIEELRNNVARKANESMMCDVVADSGGYFDFAIAADAFNFDHCPSHDFGAAGQL</sequence>
<keyword evidence="4" id="KW-0804">Transcription</keyword>
<organism evidence="9 10">
    <name type="scientific">Gossypium tomentosum</name>
    <name type="common">Hawaiian cotton</name>
    <name type="synonym">Gossypium sandvicense</name>
    <dbReference type="NCBI Taxonomy" id="34277"/>
    <lineage>
        <taxon>Eukaryota</taxon>
        <taxon>Viridiplantae</taxon>
        <taxon>Streptophyta</taxon>
        <taxon>Embryophyta</taxon>
        <taxon>Tracheophyta</taxon>
        <taxon>Spermatophyta</taxon>
        <taxon>Magnoliopsida</taxon>
        <taxon>eudicotyledons</taxon>
        <taxon>Gunneridae</taxon>
        <taxon>Pentapetalae</taxon>
        <taxon>rosids</taxon>
        <taxon>malvids</taxon>
        <taxon>Malvales</taxon>
        <taxon>Malvaceae</taxon>
        <taxon>Malvoideae</taxon>
        <taxon>Gossypium</taxon>
    </lineage>
</organism>
<dbReference type="EMBL" id="CM017634">
    <property type="protein sequence ID" value="TYH37513.1"/>
    <property type="molecule type" value="Genomic_DNA"/>
</dbReference>
<dbReference type="SMART" id="SM00432">
    <property type="entry name" value="MADS"/>
    <property type="match status" value="1"/>
</dbReference>
<dbReference type="SUPFAM" id="SSF55455">
    <property type="entry name" value="SRF-like"/>
    <property type="match status" value="1"/>
</dbReference>
<dbReference type="GO" id="GO:0005634">
    <property type="term" value="C:nucleus"/>
    <property type="evidence" value="ECO:0007669"/>
    <property type="project" value="UniProtKB-SubCell"/>
</dbReference>
<dbReference type="GO" id="GO:0046983">
    <property type="term" value="F:protein dimerization activity"/>
    <property type="evidence" value="ECO:0007669"/>
    <property type="project" value="InterPro"/>
</dbReference>
<evidence type="ECO:0000313" key="9">
    <source>
        <dbReference type="EMBL" id="TYH37513.1"/>
    </source>
</evidence>
<keyword evidence="3" id="KW-0238">DNA-binding</keyword>
<name>A0A5D2I5L1_GOSTO</name>
<protein>
    <recommendedName>
        <fullName evidence="8">MADS-box domain-containing protein</fullName>
    </recommendedName>
</protein>
<dbReference type="Gene3D" id="3.40.1810.10">
    <property type="entry name" value="Transcription factor, MADS-box"/>
    <property type="match status" value="1"/>
</dbReference>
<dbReference type="GO" id="GO:0000981">
    <property type="term" value="F:DNA-binding transcription factor activity, RNA polymerase II-specific"/>
    <property type="evidence" value="ECO:0007669"/>
    <property type="project" value="TreeGrafter"/>
</dbReference>
<dbReference type="PANTHER" id="PTHR11945">
    <property type="entry name" value="MADS BOX PROTEIN"/>
    <property type="match status" value="1"/>
</dbReference>
<dbReference type="PANTHER" id="PTHR11945:SF610">
    <property type="entry name" value="AGAMOUS-LIKE MADS-BOX PROTEIN AGL61"/>
    <property type="match status" value="1"/>
</dbReference>
<keyword evidence="6" id="KW-0175">Coiled coil</keyword>
<dbReference type="InterPro" id="IPR036879">
    <property type="entry name" value="TF_MADSbox_sf"/>
</dbReference>
<evidence type="ECO:0000313" key="10">
    <source>
        <dbReference type="Proteomes" id="UP000322667"/>
    </source>
</evidence>
<dbReference type="GO" id="GO:0045944">
    <property type="term" value="P:positive regulation of transcription by RNA polymerase II"/>
    <property type="evidence" value="ECO:0007669"/>
    <property type="project" value="InterPro"/>
</dbReference>
<keyword evidence="5" id="KW-0539">Nucleus</keyword>
<reference evidence="9 10" key="1">
    <citation type="submission" date="2019-07" db="EMBL/GenBank/DDBJ databases">
        <title>WGS assembly of Gossypium tomentosum.</title>
        <authorList>
            <person name="Chen Z.J."/>
            <person name="Sreedasyam A."/>
            <person name="Ando A."/>
            <person name="Song Q."/>
            <person name="De L."/>
            <person name="Hulse-Kemp A."/>
            <person name="Ding M."/>
            <person name="Ye W."/>
            <person name="Kirkbride R."/>
            <person name="Jenkins J."/>
            <person name="Plott C."/>
            <person name="Lovell J."/>
            <person name="Lin Y.-M."/>
            <person name="Vaughn R."/>
            <person name="Liu B."/>
            <person name="Li W."/>
            <person name="Simpson S."/>
            <person name="Scheffler B."/>
            <person name="Saski C."/>
            <person name="Grover C."/>
            <person name="Hu G."/>
            <person name="Conover J."/>
            <person name="Carlson J."/>
            <person name="Shu S."/>
            <person name="Boston L."/>
            <person name="Williams M."/>
            <person name="Peterson D."/>
            <person name="Mcgee K."/>
            <person name="Jones D."/>
            <person name="Wendel J."/>
            <person name="Stelly D."/>
            <person name="Grimwood J."/>
            <person name="Schmutz J."/>
        </authorList>
    </citation>
    <scope>NUCLEOTIDE SEQUENCE [LARGE SCALE GENOMIC DNA]</scope>
    <source>
        <strain evidence="9">7179.01</strain>
    </source>
</reference>
<dbReference type="InterPro" id="IPR002100">
    <property type="entry name" value="TF_MADSbox"/>
</dbReference>